<name>A0AA88GGS5_NAELO</name>
<protein>
    <recommendedName>
        <fullName evidence="2">RNB domain-containing protein</fullName>
    </recommendedName>
</protein>
<feature type="compositionally biased region" description="Basic and acidic residues" evidence="1">
    <location>
        <begin position="229"/>
        <end position="241"/>
    </location>
</feature>
<feature type="compositionally biased region" description="Basic and acidic residues" evidence="1">
    <location>
        <begin position="146"/>
        <end position="157"/>
    </location>
</feature>
<comment type="caution">
    <text evidence="3">The sequence shown here is derived from an EMBL/GenBank/DDBJ whole genome shotgun (WGS) entry which is preliminary data.</text>
</comment>
<dbReference type="SUPFAM" id="SSF50249">
    <property type="entry name" value="Nucleic acid-binding proteins"/>
    <property type="match status" value="1"/>
</dbReference>
<gene>
    <name evidence="3" type="ORF">C9374_009920</name>
</gene>
<feature type="compositionally biased region" description="Low complexity" evidence="1">
    <location>
        <begin position="12"/>
        <end position="50"/>
    </location>
</feature>
<sequence>MSHPSSSAHPKNNNNNRNNFYRQQQQTTASSSSSQQHPPRRGSSSNSNGSTEQSYGRRNYYPHPPNNKSSSATTITNDSSNGPVASAAIGNGESTTDLTSNQESSLAGGFKNRNSTTTNVNQPQNLEGSGRRSHNNIYNQKMYRKRNTDSRSVERNEGGPQENVNNIQQQDEPHQQQKSRNNDNQSNYKRFSNFRHHDTSASSQPQPTHHQNENVQFSRNTNYRNRKGQNTDENEKARPNDARQNFRNHRSRNANQASTPQSSSNSIQKQNPEQSDAQSTPKAKSSGFSVSSAAFYPSSMTSSPPASYNTYYTDQNNNLQGYAYPSTQQVGGCVYYYPQSNNYYQPNSYNAPVLYEAQELESNVNRAHTKLSTSTSTSKQRKGRKKEQVEQESSSDEDEDETESISSTQQIQINFDEDDYIVGFASFNGSLYFCWQQASKESDSQSKIREILTQSSKYSTKGSETLFSTCIKNKAIYAALKKFVKKLIKQNQPYNPYLINSHASILMKSFLLSSNTWLEFSANLPAISNKFAKLKAREVKYLLSEYSTEWNYFQDIDLSKEDVLDKFIKGDEESTVASFMERMKKSEFSKFKRRSHLLVCSWVCKCPNGLQEVFIELIRTLKSVHNTLGFVRKRLNEIFESEKNEAKPPKMTICELVAKIDNVSDLTPFKQKKPESSIFAEKRLSGSNFSDTFVKEIAVILCLNIFQDLKYKYDFSHKKQKGAANDFKKLYSIVDVETQKQKTSFNAKIQAAYRDQNEASILTQEEKEKLIEQLIQFITFDKEYRCYQRYFDLLKTEEDEIIKPFGWFQYPYQLKAVKWLKRLGAQIDWVEIYLNRIYASPNFDPDILKQIDKECDISAKYSLESKDNRLSFLDHHDRTFTIDKKGTKDCDDALTILYHDQNCIHIAVHVTDVASTILRNVDLSQAASPVDESKKEVKRTPPVRTKFADHPIFQSSLFSEASKRVMSIYIPGVEETYAPCFPRHLSEDALSLIGKTPKEVISHIFVIFKDGRVEFKGVFKGLIQVSQSYFFEEADEKIESPHADPFWKQLYDCCCAVHDARLKHGAKKFTPGVVPLGGVELVLEENKNGSDDPIIHVNTHRTTPSKSSKIITEFSILLNATMARYFYDNRIAGLYKEFYQTYNRLLPESIKDMDIEEFVEVASILDPEGNETNYLAQGKNHQTENYQALLRFENELKQQGSKKTTNISKITTNPTKFYQNIIGVELYMQLSSPLRRWLDLVLQVQLVHYLNTIESGATWTGIENSLFSEEVLHYWSEKVSDKIETVKEMEKQVLYHYFLKFLKNKMESCNNEHYILECVSEINFRKGKRLSHSHHDNTATNAHRDYNNLISRNKPVFTQLLRLRLVKYNYFAIEAYVTSNTIDMDDMTTIKVIDIDTYCHTISAEYVK</sequence>
<feature type="region of interest" description="Disordered" evidence="1">
    <location>
        <begin position="1"/>
        <end position="288"/>
    </location>
</feature>
<feature type="compositionally biased region" description="Polar residues" evidence="1">
    <location>
        <begin position="66"/>
        <end position="83"/>
    </location>
</feature>
<feature type="compositionally biased region" description="Polar residues" evidence="1">
    <location>
        <begin position="200"/>
        <end position="223"/>
    </location>
</feature>
<keyword evidence="4" id="KW-1185">Reference proteome</keyword>
<evidence type="ECO:0000313" key="3">
    <source>
        <dbReference type="EMBL" id="KAG2375297.1"/>
    </source>
</evidence>
<dbReference type="Pfam" id="PF00773">
    <property type="entry name" value="RNB"/>
    <property type="match status" value="1"/>
</dbReference>
<reference evidence="3 4" key="1">
    <citation type="journal article" date="2018" name="BMC Genomics">
        <title>The genome of Naegleria lovaniensis, the basis for a comparative approach to unravel pathogenicity factors of the human pathogenic amoeba N. fowleri.</title>
        <authorList>
            <person name="Liechti N."/>
            <person name="Schurch N."/>
            <person name="Bruggmann R."/>
            <person name="Wittwer M."/>
        </authorList>
    </citation>
    <scope>NUCLEOTIDE SEQUENCE [LARGE SCALE GENOMIC DNA]</scope>
    <source>
        <strain evidence="3 4">ATCC 30569</strain>
    </source>
</reference>
<dbReference type="PANTHER" id="PTHR23355">
    <property type="entry name" value="RIBONUCLEASE"/>
    <property type="match status" value="1"/>
</dbReference>
<feature type="compositionally biased region" description="Polar residues" evidence="1">
    <location>
        <begin position="162"/>
        <end position="190"/>
    </location>
</feature>
<dbReference type="GO" id="GO:0006402">
    <property type="term" value="P:mRNA catabolic process"/>
    <property type="evidence" value="ECO:0007669"/>
    <property type="project" value="TreeGrafter"/>
</dbReference>
<feature type="compositionally biased region" description="Polar residues" evidence="1">
    <location>
        <begin position="1"/>
        <end position="11"/>
    </location>
</feature>
<proteinExistence type="predicted"/>
<organism evidence="3 4">
    <name type="scientific">Naegleria lovaniensis</name>
    <name type="common">Amoeba</name>
    <dbReference type="NCBI Taxonomy" id="51637"/>
    <lineage>
        <taxon>Eukaryota</taxon>
        <taxon>Discoba</taxon>
        <taxon>Heterolobosea</taxon>
        <taxon>Tetramitia</taxon>
        <taxon>Eutetramitia</taxon>
        <taxon>Vahlkampfiidae</taxon>
        <taxon>Naegleria</taxon>
    </lineage>
</organism>
<feature type="compositionally biased region" description="Polar residues" evidence="1">
    <location>
        <begin position="92"/>
        <end position="105"/>
    </location>
</feature>
<dbReference type="RefSeq" id="XP_044544471.1">
    <property type="nucleotide sequence ID" value="XM_044700161.1"/>
</dbReference>
<dbReference type="PANTHER" id="PTHR23355:SF9">
    <property type="entry name" value="DIS3-LIKE EXONUCLEASE 2"/>
    <property type="match status" value="1"/>
</dbReference>
<evidence type="ECO:0000256" key="1">
    <source>
        <dbReference type="SAM" id="MobiDB-lite"/>
    </source>
</evidence>
<dbReference type="GeneID" id="68102374"/>
<dbReference type="InterPro" id="IPR050180">
    <property type="entry name" value="RNR_Ribonuclease"/>
</dbReference>
<dbReference type="GO" id="GO:0003723">
    <property type="term" value="F:RNA binding"/>
    <property type="evidence" value="ECO:0007669"/>
    <property type="project" value="InterPro"/>
</dbReference>
<dbReference type="SMART" id="SM00955">
    <property type="entry name" value="RNB"/>
    <property type="match status" value="1"/>
</dbReference>
<feature type="compositionally biased region" description="Polar residues" evidence="1">
    <location>
        <begin position="112"/>
        <end position="127"/>
    </location>
</feature>
<dbReference type="Proteomes" id="UP000816034">
    <property type="component" value="Unassembled WGS sequence"/>
</dbReference>
<feature type="compositionally biased region" description="Acidic residues" evidence="1">
    <location>
        <begin position="393"/>
        <end position="403"/>
    </location>
</feature>
<feature type="compositionally biased region" description="Polar residues" evidence="1">
    <location>
        <begin position="253"/>
        <end position="288"/>
    </location>
</feature>
<dbReference type="EMBL" id="PYSW02000039">
    <property type="protein sequence ID" value="KAG2375297.1"/>
    <property type="molecule type" value="Genomic_DNA"/>
</dbReference>
<dbReference type="InterPro" id="IPR012340">
    <property type="entry name" value="NA-bd_OB-fold"/>
</dbReference>
<evidence type="ECO:0000313" key="4">
    <source>
        <dbReference type="Proteomes" id="UP000816034"/>
    </source>
</evidence>
<dbReference type="GO" id="GO:0000175">
    <property type="term" value="F:3'-5'-RNA exonuclease activity"/>
    <property type="evidence" value="ECO:0007669"/>
    <property type="project" value="TreeGrafter"/>
</dbReference>
<accession>A0AA88GGS5</accession>
<feature type="region of interest" description="Disordered" evidence="1">
    <location>
        <begin position="365"/>
        <end position="408"/>
    </location>
</feature>
<feature type="domain" description="RNB" evidence="2">
    <location>
        <begin position="869"/>
        <end position="1252"/>
    </location>
</feature>
<evidence type="ECO:0000259" key="2">
    <source>
        <dbReference type="SMART" id="SM00955"/>
    </source>
</evidence>
<dbReference type="InterPro" id="IPR001900">
    <property type="entry name" value="RNase_II/R"/>
</dbReference>